<feature type="transmembrane region" description="Helical" evidence="1">
    <location>
        <begin position="484"/>
        <end position="504"/>
    </location>
</feature>
<reference evidence="2 3" key="2">
    <citation type="submission" date="2012-02" db="EMBL/GenBank/DDBJ databases">
        <title>Improved High-Quality Draft sequence of Eubacterium cellulosolvens 6.</title>
        <authorList>
            <consortium name="US DOE Joint Genome Institute"/>
            <person name="Lucas S."/>
            <person name="Han J."/>
            <person name="Lapidus A."/>
            <person name="Cheng J.-F."/>
            <person name="Goodwin L."/>
            <person name="Pitluck S."/>
            <person name="Peters L."/>
            <person name="Mikhailova N."/>
            <person name="Gu W."/>
            <person name="Detter J.C."/>
            <person name="Han C."/>
            <person name="Tapia R."/>
            <person name="Land M."/>
            <person name="Hauser L."/>
            <person name="Kyrpides N."/>
            <person name="Ivanova N."/>
            <person name="Pagani I."/>
            <person name="Johnson E."/>
            <person name="Mukhopadhyay B."/>
            <person name="Anderson I."/>
            <person name="Woyke T."/>
        </authorList>
    </citation>
    <scope>NUCLEOTIDE SEQUENCE [LARGE SCALE GENOMIC DNA]</scope>
    <source>
        <strain evidence="2 3">6</strain>
    </source>
</reference>
<evidence type="ECO:0000313" key="3">
    <source>
        <dbReference type="Proteomes" id="UP000005753"/>
    </source>
</evidence>
<feature type="transmembrane region" description="Helical" evidence="1">
    <location>
        <begin position="313"/>
        <end position="334"/>
    </location>
</feature>
<protein>
    <submittedName>
        <fullName evidence="2">Chlor_Arch_YYY domain protein</fullName>
    </submittedName>
</protein>
<dbReference type="EMBL" id="CM001487">
    <property type="protein sequence ID" value="EIM56338.1"/>
    <property type="molecule type" value="Genomic_DNA"/>
</dbReference>
<dbReference type="AlphaFoldDB" id="I5ARB5"/>
<name>I5ARB5_EUBC6</name>
<sequence>MQQHKKSFIFLAGILALMITGRVLLGADFPAFLRWYLVILAVGIGFYPLTSVMFSGFSDRGWVFAKTIGIALSGFVVWPLGCIGVMSFTNAKCIIVTLILIGVCWGFFTIRKETTLPDIDLIILEEMLFLGVFLMWTYFTCFNPNATGTEKFMDYGFMAAMDRNPVMPTKDIWYGTDIINYYYGGQYYGVFIEKLCFVPVKQAYNIYRMTIAAFAFVLPFSLVWQMVADRFAQAKRSSFGAATIGGILAGAGLSMAGNVHYVVYKLFGAFLKLEGWADYWFPDSTRYIGYNPANEKDQCIHEFPSYSFVLGDVHAHMINIMFVLTVVGLLYAYVQRMKKMEPKKNVGWKEFFLDLINPYFVLCGFFIGLFHWTNFWDFIIYFTVTFFTVIYAAWYRYFRTDRKKAVTYAICESVLVFAVNLLAALPFTLQFKAMVSGIGIAKHHTLPHQMLILWGLPIAVWIVLLIVLVRWFKKAKVEVPKPDIFAAILGLCGFGLILIPELVYVRDIYEEGYARSNTMFKLTYQGFILFALMMGYTFVRVLAHLEKDEEAEFTEKSTGKRQKGVMTPLEIYAIRVITGILLVMVLNAMSDFPGVVKALAGLLLSGVYLLIWFMFEPKISDRMKDKDGRKTVGIRAVSAMLVLLFGMTLAYMPYSVDTWFGLKNNQNIGIDCTQFLESDYAGDAEAIRWLDENVKGQPICLEANGDSYSEYERVSAMTGIPTVAGWYVHEWLWRNDTDELNVRNADIETVYTSGNEEDVRGIIEKYDIAYIFVGSCEETKFGDNMDKEFLKSIGEVVFENETSFIVQVKK</sequence>
<accession>I5ARB5</accession>
<feature type="transmembrane region" description="Helical" evidence="1">
    <location>
        <begin position="239"/>
        <end position="263"/>
    </location>
</feature>
<reference evidence="2 3" key="1">
    <citation type="submission" date="2010-08" db="EMBL/GenBank/DDBJ databases">
        <authorList>
            <consortium name="US DOE Joint Genome Institute (JGI-PGF)"/>
            <person name="Lucas S."/>
            <person name="Copeland A."/>
            <person name="Lapidus A."/>
            <person name="Cheng J.-F."/>
            <person name="Bruce D."/>
            <person name="Goodwin L."/>
            <person name="Pitluck S."/>
            <person name="Land M.L."/>
            <person name="Hauser L."/>
            <person name="Chang Y.-J."/>
            <person name="Anderson I.J."/>
            <person name="Johnson E."/>
            <person name="Mulhopadhyay B."/>
            <person name="Kyrpides N."/>
            <person name="Woyke T.J."/>
        </authorList>
    </citation>
    <scope>NUCLEOTIDE SEQUENCE [LARGE SCALE GENOMIC DNA]</scope>
    <source>
        <strain evidence="2 3">6</strain>
    </source>
</reference>
<feature type="transmembrane region" description="Helical" evidence="1">
    <location>
        <begin position="451"/>
        <end position="472"/>
    </location>
</feature>
<evidence type="ECO:0000256" key="1">
    <source>
        <dbReference type="SAM" id="Phobius"/>
    </source>
</evidence>
<feature type="transmembrane region" description="Helical" evidence="1">
    <location>
        <begin position="355"/>
        <end position="372"/>
    </location>
</feature>
<dbReference type="eggNOG" id="COG5427">
    <property type="taxonomic scope" value="Bacteria"/>
</dbReference>
<feature type="transmembrane region" description="Helical" evidence="1">
    <location>
        <begin position="636"/>
        <end position="654"/>
    </location>
</feature>
<dbReference type="Pfam" id="PF10060">
    <property type="entry name" value="DUF2298"/>
    <property type="match status" value="1"/>
</dbReference>
<dbReference type="InterPro" id="IPR018746">
    <property type="entry name" value="DUF2298"/>
</dbReference>
<dbReference type="PANTHER" id="PTHR10790:SF51">
    <property type="entry name" value="TETRATRICOPEPTIDE REPEAT PROTEIN"/>
    <property type="match status" value="1"/>
</dbReference>
<dbReference type="HOGENOM" id="CLU_011570_0_0_9"/>
<feature type="transmembrane region" description="Helical" evidence="1">
    <location>
        <begin position="564"/>
        <end position="589"/>
    </location>
</feature>
<dbReference type="NCBIfam" id="TIGR03662">
    <property type="entry name" value="Chlor_Arch_YYY"/>
    <property type="match status" value="1"/>
</dbReference>
<feature type="transmembrane region" description="Helical" evidence="1">
    <location>
        <begin position="405"/>
        <end position="431"/>
    </location>
</feature>
<feature type="transmembrane region" description="Helical" evidence="1">
    <location>
        <begin position="122"/>
        <end position="139"/>
    </location>
</feature>
<feature type="transmembrane region" description="Helical" evidence="1">
    <location>
        <begin position="595"/>
        <end position="615"/>
    </location>
</feature>
<feature type="transmembrane region" description="Helical" evidence="1">
    <location>
        <begin position="206"/>
        <end position="227"/>
    </location>
</feature>
<proteinExistence type="predicted"/>
<keyword evidence="1" id="KW-0812">Transmembrane</keyword>
<dbReference type="Proteomes" id="UP000005753">
    <property type="component" value="Chromosome"/>
</dbReference>
<feature type="transmembrane region" description="Helical" evidence="1">
    <location>
        <begin position="94"/>
        <end position="110"/>
    </location>
</feature>
<dbReference type="PANTHER" id="PTHR10790">
    <property type="entry name" value="TPR-DOMAIN CONTAINING PROTEIN"/>
    <property type="match status" value="1"/>
</dbReference>
<feature type="transmembrane region" description="Helical" evidence="1">
    <location>
        <begin position="69"/>
        <end position="88"/>
    </location>
</feature>
<feature type="transmembrane region" description="Helical" evidence="1">
    <location>
        <begin position="524"/>
        <end position="543"/>
    </location>
</feature>
<feature type="transmembrane region" description="Helical" evidence="1">
    <location>
        <begin position="36"/>
        <end position="57"/>
    </location>
</feature>
<keyword evidence="1" id="KW-0472">Membrane</keyword>
<dbReference type="STRING" id="633697.EubceDRAFT1_0489"/>
<keyword evidence="1" id="KW-1133">Transmembrane helix</keyword>
<evidence type="ECO:0000313" key="2">
    <source>
        <dbReference type="EMBL" id="EIM56338.1"/>
    </source>
</evidence>
<feature type="transmembrane region" description="Helical" evidence="1">
    <location>
        <begin position="378"/>
        <end position="398"/>
    </location>
</feature>
<gene>
    <name evidence="2" type="ORF">EubceDRAFT1_0489</name>
</gene>
<organism evidence="2 3">
    <name type="scientific">Eubacterium cellulosolvens (strain ATCC 43171 / JCM 9499 / 6)</name>
    <name type="common">Cillobacterium cellulosolvens</name>
    <dbReference type="NCBI Taxonomy" id="633697"/>
    <lineage>
        <taxon>Bacteria</taxon>
        <taxon>Bacillati</taxon>
        <taxon>Bacillota</taxon>
        <taxon>Clostridia</taxon>
        <taxon>Eubacteriales</taxon>
        <taxon>Eubacteriaceae</taxon>
        <taxon>Eubacterium</taxon>
    </lineage>
</organism>
<keyword evidence="3" id="KW-1185">Reference proteome</keyword>